<dbReference type="InterPro" id="IPR051678">
    <property type="entry name" value="AGP_Transferase"/>
</dbReference>
<evidence type="ECO:0000313" key="2">
    <source>
        <dbReference type="EMBL" id="KIW36112.1"/>
    </source>
</evidence>
<dbReference type="HOGENOM" id="CLU_1372233_0_0_1"/>
<dbReference type="PANTHER" id="PTHR21310:SF48">
    <property type="entry name" value="AMINOGLYCOSIDE PHOSPHOTRANSFERASE DOMAIN-CONTAINING PROTEIN"/>
    <property type="match status" value="1"/>
</dbReference>
<reference evidence="2 3" key="1">
    <citation type="submission" date="2015-01" db="EMBL/GenBank/DDBJ databases">
        <title>The Genome Sequence of Exophiala oligosperma CBS72588.</title>
        <authorList>
            <consortium name="The Broad Institute Genomics Platform"/>
            <person name="Cuomo C."/>
            <person name="de Hoog S."/>
            <person name="Gorbushina A."/>
            <person name="Stielow B."/>
            <person name="Teixiera M."/>
            <person name="Abouelleil A."/>
            <person name="Chapman S.B."/>
            <person name="Priest M."/>
            <person name="Young S.K."/>
            <person name="Wortman J."/>
            <person name="Nusbaum C."/>
            <person name="Birren B."/>
        </authorList>
    </citation>
    <scope>NUCLEOTIDE SEQUENCE [LARGE SCALE GENOMIC DNA]</scope>
    <source>
        <strain evidence="2 3">CBS 72588</strain>
    </source>
</reference>
<dbReference type="RefSeq" id="XP_016256328.1">
    <property type="nucleotide sequence ID" value="XM_016413293.1"/>
</dbReference>
<dbReference type="OrthoDB" id="2906425at2759"/>
<gene>
    <name evidence="2" type="ORF">PV06_11587</name>
</gene>
<keyword evidence="3" id="KW-1185">Reference proteome</keyword>
<dbReference type="GeneID" id="27363661"/>
<proteinExistence type="predicted"/>
<dbReference type="VEuPathDB" id="FungiDB:PV06_11587"/>
<dbReference type="EMBL" id="KN847374">
    <property type="protein sequence ID" value="KIW36112.1"/>
    <property type="molecule type" value="Genomic_DNA"/>
</dbReference>
<dbReference type="Proteomes" id="UP000053342">
    <property type="component" value="Unassembled WGS sequence"/>
</dbReference>
<name>A0A0D2BF42_9EURO</name>
<dbReference type="PANTHER" id="PTHR21310">
    <property type="entry name" value="AMINOGLYCOSIDE PHOSPHOTRANSFERASE-RELATED-RELATED"/>
    <property type="match status" value="1"/>
</dbReference>
<organism evidence="2 3">
    <name type="scientific">Exophiala oligosperma</name>
    <dbReference type="NCBI Taxonomy" id="215243"/>
    <lineage>
        <taxon>Eukaryota</taxon>
        <taxon>Fungi</taxon>
        <taxon>Dikarya</taxon>
        <taxon>Ascomycota</taxon>
        <taxon>Pezizomycotina</taxon>
        <taxon>Eurotiomycetes</taxon>
        <taxon>Chaetothyriomycetidae</taxon>
        <taxon>Chaetothyriales</taxon>
        <taxon>Herpotrichiellaceae</taxon>
        <taxon>Exophiala</taxon>
    </lineage>
</organism>
<dbReference type="SUPFAM" id="SSF56112">
    <property type="entry name" value="Protein kinase-like (PK-like)"/>
    <property type="match status" value="1"/>
</dbReference>
<evidence type="ECO:0000259" key="1">
    <source>
        <dbReference type="Pfam" id="PF01636"/>
    </source>
</evidence>
<dbReference type="InterPro" id="IPR011009">
    <property type="entry name" value="Kinase-like_dom_sf"/>
</dbReference>
<sequence length="199" mass="22965">MPPDSRGTKYDFHPSEPYDSYTVLYALYVEDGIAYLLMQDVAGQSLERLWPSLQPHERSIILNKLRRILNEMRSLPPPSPPFYGSICHGPLPYFLFWTPETQKTINGPFMTEAELCLGLVERVRQIHTDNSQHMPALTHGDLQKKNIIVTRTHLQNGDDEDDEDGFELTILDWEDAVRITTGLKWSKSSSTHILWRRLS</sequence>
<dbReference type="Pfam" id="PF01636">
    <property type="entry name" value="APH"/>
    <property type="match status" value="1"/>
</dbReference>
<dbReference type="InterPro" id="IPR002575">
    <property type="entry name" value="Aminoglycoside_PTrfase"/>
</dbReference>
<feature type="domain" description="Aminoglycoside phosphotransferase" evidence="1">
    <location>
        <begin position="31"/>
        <end position="176"/>
    </location>
</feature>
<protein>
    <recommendedName>
        <fullName evidence="1">Aminoglycoside phosphotransferase domain-containing protein</fullName>
    </recommendedName>
</protein>
<dbReference type="STRING" id="215243.A0A0D2BF42"/>
<accession>A0A0D2BF42</accession>
<evidence type="ECO:0000313" key="3">
    <source>
        <dbReference type="Proteomes" id="UP000053342"/>
    </source>
</evidence>
<dbReference type="AlphaFoldDB" id="A0A0D2BF42"/>